<accession>A0ABD0MBK8</accession>
<dbReference type="InterPro" id="IPR004352">
    <property type="entry name" value="GH114_TIM-barrel"/>
</dbReference>
<dbReference type="PANTHER" id="PTHR35273">
    <property type="entry name" value="ALPHA-1,4 POLYGALACTOSAMINIDASE, PUTATIVE (AFU_ORTHOLOGUE AFUA_3G07890)-RELATED"/>
    <property type="match status" value="1"/>
</dbReference>
<keyword evidence="1" id="KW-0732">Signal</keyword>
<keyword evidence="4" id="KW-1185">Reference proteome</keyword>
<feature type="signal peptide" evidence="1">
    <location>
        <begin position="1"/>
        <end position="18"/>
    </location>
</feature>
<dbReference type="PANTHER" id="PTHR35273:SF2">
    <property type="entry name" value="ALPHA-GALACTOSIDASE"/>
    <property type="match status" value="1"/>
</dbReference>
<reference evidence="3 4" key="1">
    <citation type="journal article" date="2023" name="Sci. Data">
        <title>Genome assembly of the Korean intertidal mud-creeper Batillaria attramentaria.</title>
        <authorList>
            <person name="Patra A.K."/>
            <person name="Ho P.T."/>
            <person name="Jun S."/>
            <person name="Lee S.J."/>
            <person name="Kim Y."/>
            <person name="Won Y.J."/>
        </authorList>
    </citation>
    <scope>NUCLEOTIDE SEQUENCE [LARGE SCALE GENOMIC DNA]</scope>
    <source>
        <strain evidence="3">Wonlab-2016</strain>
    </source>
</reference>
<proteinExistence type="predicted"/>
<sequence>MLLRTVFSLLCLVVPALGWVPLTPGMTFQWQLQGTIDTTVNADVFDVDLFDASTSVINTLKSNGKVVICYFSAGSYENWRSDVSGVPSSALGNPLDGWAGEKWWDIRVTAVRDVIISRLNEAQNKGCDAVEPDNVDGYQNSNGLGLSQADQLDFNKWMAVEARKRCLSVGLKNAVDLLNDLEPYFDWALNEECLDYNECSGYSVFLNHNKASRPVRHVDRTGPCVFMGAVFHVEYVDNQSQGPAKQTAVCNNANRPSGFTTLIKTWDLYAWRLTC</sequence>
<name>A0ABD0MBK8_9CAEN</name>
<dbReference type="InterPro" id="IPR017853">
    <property type="entry name" value="GH"/>
</dbReference>
<dbReference type="SUPFAM" id="SSF51445">
    <property type="entry name" value="(Trans)glycosidases"/>
    <property type="match status" value="1"/>
</dbReference>
<dbReference type="InterPro" id="IPR013785">
    <property type="entry name" value="Aldolase_TIM"/>
</dbReference>
<evidence type="ECO:0000313" key="3">
    <source>
        <dbReference type="EMBL" id="KAK7508566.1"/>
    </source>
</evidence>
<evidence type="ECO:0000313" key="4">
    <source>
        <dbReference type="Proteomes" id="UP001519460"/>
    </source>
</evidence>
<feature type="chain" id="PRO_5044889930" description="Glycoside-hydrolase family GH114 TIM-barrel domain-containing protein" evidence="1">
    <location>
        <begin position="19"/>
        <end position="275"/>
    </location>
</feature>
<dbReference type="Pfam" id="PF03537">
    <property type="entry name" value="Glyco_hydro_114"/>
    <property type="match status" value="1"/>
</dbReference>
<evidence type="ECO:0000256" key="1">
    <source>
        <dbReference type="SAM" id="SignalP"/>
    </source>
</evidence>
<feature type="domain" description="Glycoside-hydrolase family GH114 TIM-barrel" evidence="2">
    <location>
        <begin position="27"/>
        <end position="268"/>
    </location>
</feature>
<dbReference type="Gene3D" id="3.20.20.70">
    <property type="entry name" value="Aldolase class I"/>
    <property type="match status" value="1"/>
</dbReference>
<dbReference type="Proteomes" id="UP001519460">
    <property type="component" value="Unassembled WGS sequence"/>
</dbReference>
<dbReference type="EMBL" id="JACVVK020000001">
    <property type="protein sequence ID" value="KAK7508566.1"/>
    <property type="molecule type" value="Genomic_DNA"/>
</dbReference>
<gene>
    <name evidence="3" type="ORF">BaRGS_00000132</name>
</gene>
<dbReference type="AlphaFoldDB" id="A0ABD0MBK8"/>
<comment type="caution">
    <text evidence="3">The sequence shown here is derived from an EMBL/GenBank/DDBJ whole genome shotgun (WGS) entry which is preliminary data.</text>
</comment>
<protein>
    <recommendedName>
        <fullName evidence="2">Glycoside-hydrolase family GH114 TIM-barrel domain-containing protein</fullName>
    </recommendedName>
</protein>
<evidence type="ECO:0000259" key="2">
    <source>
        <dbReference type="Pfam" id="PF03537"/>
    </source>
</evidence>
<organism evidence="3 4">
    <name type="scientific">Batillaria attramentaria</name>
    <dbReference type="NCBI Taxonomy" id="370345"/>
    <lineage>
        <taxon>Eukaryota</taxon>
        <taxon>Metazoa</taxon>
        <taxon>Spiralia</taxon>
        <taxon>Lophotrochozoa</taxon>
        <taxon>Mollusca</taxon>
        <taxon>Gastropoda</taxon>
        <taxon>Caenogastropoda</taxon>
        <taxon>Sorbeoconcha</taxon>
        <taxon>Cerithioidea</taxon>
        <taxon>Batillariidae</taxon>
        <taxon>Batillaria</taxon>
    </lineage>
</organism>